<dbReference type="PROSITE" id="PS00041">
    <property type="entry name" value="HTH_ARAC_FAMILY_1"/>
    <property type="match status" value="1"/>
</dbReference>
<proteinExistence type="predicted"/>
<gene>
    <name evidence="5" type="ORF">BGE01nite_22540</name>
</gene>
<dbReference type="SMART" id="SM00342">
    <property type="entry name" value="HTH_ARAC"/>
    <property type="match status" value="1"/>
</dbReference>
<dbReference type="Proteomes" id="UP000321577">
    <property type="component" value="Unassembled WGS sequence"/>
</dbReference>
<dbReference type="OrthoDB" id="4480133at2"/>
<evidence type="ECO:0000313" key="5">
    <source>
        <dbReference type="EMBL" id="GEP42963.1"/>
    </source>
</evidence>
<dbReference type="PANTHER" id="PTHR46796">
    <property type="entry name" value="HTH-TYPE TRANSCRIPTIONAL ACTIVATOR RHAS-RELATED"/>
    <property type="match status" value="1"/>
</dbReference>
<dbReference type="Pfam" id="PF12833">
    <property type="entry name" value="HTH_18"/>
    <property type="match status" value="1"/>
</dbReference>
<dbReference type="AlphaFoldDB" id="A0A512M8C4"/>
<dbReference type="InterPro" id="IPR054015">
    <property type="entry name" value="ExsA-like_N"/>
</dbReference>
<dbReference type="InterPro" id="IPR050204">
    <property type="entry name" value="AraC_XylS_family_regulators"/>
</dbReference>
<keyword evidence="3" id="KW-0804">Transcription</keyword>
<evidence type="ECO:0000256" key="1">
    <source>
        <dbReference type="ARBA" id="ARBA00023015"/>
    </source>
</evidence>
<comment type="caution">
    <text evidence="5">The sequence shown here is derived from an EMBL/GenBank/DDBJ whole genome shotgun (WGS) entry which is preliminary data.</text>
</comment>
<organism evidence="5 6">
    <name type="scientific">Brevifollis gellanilyticus</name>
    <dbReference type="NCBI Taxonomy" id="748831"/>
    <lineage>
        <taxon>Bacteria</taxon>
        <taxon>Pseudomonadati</taxon>
        <taxon>Verrucomicrobiota</taxon>
        <taxon>Verrucomicrobiia</taxon>
        <taxon>Verrucomicrobiales</taxon>
        <taxon>Verrucomicrobiaceae</taxon>
    </lineage>
</organism>
<dbReference type="InterPro" id="IPR011051">
    <property type="entry name" value="RmlC_Cupin_sf"/>
</dbReference>
<keyword evidence="2" id="KW-0238">DNA-binding</keyword>
<dbReference type="GO" id="GO:0003700">
    <property type="term" value="F:DNA-binding transcription factor activity"/>
    <property type="evidence" value="ECO:0007669"/>
    <property type="project" value="InterPro"/>
</dbReference>
<name>A0A512M8C4_9BACT</name>
<evidence type="ECO:0000259" key="4">
    <source>
        <dbReference type="PROSITE" id="PS01124"/>
    </source>
</evidence>
<dbReference type="GO" id="GO:0043565">
    <property type="term" value="F:sequence-specific DNA binding"/>
    <property type="evidence" value="ECO:0007669"/>
    <property type="project" value="InterPro"/>
</dbReference>
<feature type="domain" description="HTH araC/xylS-type" evidence="4">
    <location>
        <begin position="187"/>
        <end position="285"/>
    </location>
</feature>
<dbReference type="InterPro" id="IPR018062">
    <property type="entry name" value="HTH_AraC-typ_CS"/>
</dbReference>
<accession>A0A512M8C4</accession>
<protein>
    <recommendedName>
        <fullName evidence="4">HTH araC/xylS-type domain-containing protein</fullName>
    </recommendedName>
</protein>
<evidence type="ECO:0000313" key="6">
    <source>
        <dbReference type="Proteomes" id="UP000321577"/>
    </source>
</evidence>
<evidence type="ECO:0000256" key="2">
    <source>
        <dbReference type="ARBA" id="ARBA00023125"/>
    </source>
</evidence>
<dbReference type="InterPro" id="IPR020449">
    <property type="entry name" value="Tscrpt_reg_AraC-type_HTH"/>
</dbReference>
<dbReference type="PRINTS" id="PR00032">
    <property type="entry name" value="HTHARAC"/>
</dbReference>
<dbReference type="Gene3D" id="1.10.10.60">
    <property type="entry name" value="Homeodomain-like"/>
    <property type="match status" value="2"/>
</dbReference>
<keyword evidence="6" id="KW-1185">Reference proteome</keyword>
<keyword evidence="1" id="KW-0805">Transcription regulation</keyword>
<dbReference type="InterPro" id="IPR009057">
    <property type="entry name" value="Homeodomain-like_sf"/>
</dbReference>
<evidence type="ECO:0000256" key="3">
    <source>
        <dbReference type="ARBA" id="ARBA00023163"/>
    </source>
</evidence>
<dbReference type="PROSITE" id="PS01124">
    <property type="entry name" value="HTH_ARAC_FAMILY_2"/>
    <property type="match status" value="1"/>
</dbReference>
<dbReference type="RefSeq" id="WP_146850543.1">
    <property type="nucleotide sequence ID" value="NZ_BKAG01000013.1"/>
</dbReference>
<dbReference type="SUPFAM" id="SSF46689">
    <property type="entry name" value="Homeodomain-like"/>
    <property type="match status" value="2"/>
</dbReference>
<dbReference type="SUPFAM" id="SSF51182">
    <property type="entry name" value="RmlC-like cupins"/>
    <property type="match status" value="1"/>
</dbReference>
<sequence>MLNLYQAVRDNPSYSKLVIGDFLFAEFTCGTDQKMLENWTEADYLVHVVTGKKTWYTSDGIWKASPGDTLFFKKGATITEQHFEEDVCLLMLFIPDALMRSTVREVVEALGLHAASRTPVKTALRVENDVTLAALFQSMRTYLAGDETPPEPLMRHKLKELVISVLTSRTNTELAAYFCTTGTRDAPSIAEIMEANFRFNLSLEEYAKLCHRSLSTFKREFQAHYQEPPGKWLLQRRLDHAAKLLRTSPLNITEVTFESGFEHVSHFSRVFKTRFGVPPLTYRQEKATV</sequence>
<dbReference type="EMBL" id="BKAG01000013">
    <property type="protein sequence ID" value="GEP42963.1"/>
    <property type="molecule type" value="Genomic_DNA"/>
</dbReference>
<reference evidence="5 6" key="1">
    <citation type="submission" date="2019-07" db="EMBL/GenBank/DDBJ databases">
        <title>Whole genome shotgun sequence of Brevifollis gellanilyticus NBRC 108608.</title>
        <authorList>
            <person name="Hosoyama A."/>
            <person name="Uohara A."/>
            <person name="Ohji S."/>
            <person name="Ichikawa N."/>
        </authorList>
    </citation>
    <scope>NUCLEOTIDE SEQUENCE [LARGE SCALE GENOMIC DNA]</scope>
    <source>
        <strain evidence="5 6">NBRC 108608</strain>
    </source>
</reference>
<dbReference type="Pfam" id="PF22200">
    <property type="entry name" value="ExsA_N"/>
    <property type="match status" value="1"/>
</dbReference>
<dbReference type="InterPro" id="IPR018060">
    <property type="entry name" value="HTH_AraC"/>
</dbReference>